<keyword evidence="5 9" id="KW-0798">TonB box</keyword>
<evidence type="ECO:0000259" key="10">
    <source>
        <dbReference type="Pfam" id="PF00593"/>
    </source>
</evidence>
<evidence type="ECO:0000313" key="12">
    <source>
        <dbReference type="EMBL" id="GGA67904.1"/>
    </source>
</evidence>
<dbReference type="Gene3D" id="2.40.170.20">
    <property type="entry name" value="TonB-dependent receptor, beta-barrel domain"/>
    <property type="match status" value="1"/>
</dbReference>
<dbReference type="PROSITE" id="PS52016">
    <property type="entry name" value="TONB_DEPENDENT_REC_3"/>
    <property type="match status" value="1"/>
</dbReference>
<dbReference type="Pfam" id="PF13715">
    <property type="entry name" value="CarbopepD_reg_2"/>
    <property type="match status" value="1"/>
</dbReference>
<evidence type="ECO:0000256" key="6">
    <source>
        <dbReference type="ARBA" id="ARBA00023136"/>
    </source>
</evidence>
<evidence type="ECO:0000313" key="13">
    <source>
        <dbReference type="Proteomes" id="UP000658793"/>
    </source>
</evidence>
<keyword evidence="13" id="KW-1185">Reference proteome</keyword>
<keyword evidence="7 8" id="KW-0998">Cell outer membrane</keyword>
<evidence type="ECO:0000256" key="9">
    <source>
        <dbReference type="RuleBase" id="RU003357"/>
    </source>
</evidence>
<dbReference type="Pfam" id="PF00593">
    <property type="entry name" value="TonB_dep_Rec_b-barrel"/>
    <property type="match status" value="1"/>
</dbReference>
<dbReference type="SUPFAM" id="SSF56935">
    <property type="entry name" value="Porins"/>
    <property type="match status" value="1"/>
</dbReference>
<dbReference type="Gene3D" id="2.60.40.1120">
    <property type="entry name" value="Carboxypeptidase-like, regulatory domain"/>
    <property type="match status" value="1"/>
</dbReference>
<comment type="caution">
    <text evidence="12">The sequence shown here is derived from an EMBL/GenBank/DDBJ whole genome shotgun (WGS) entry which is preliminary data.</text>
</comment>
<dbReference type="NCBIfam" id="TIGR04056">
    <property type="entry name" value="OMP_RagA_SusC"/>
    <property type="match status" value="1"/>
</dbReference>
<reference evidence="13" key="1">
    <citation type="journal article" date="2019" name="Int. J. Syst. Evol. Microbiol.">
        <title>The Global Catalogue of Microorganisms (GCM) 10K type strain sequencing project: providing services to taxonomists for standard genome sequencing and annotation.</title>
        <authorList>
            <consortium name="The Broad Institute Genomics Platform"/>
            <consortium name="The Broad Institute Genome Sequencing Center for Infectious Disease"/>
            <person name="Wu L."/>
            <person name="Ma J."/>
        </authorList>
    </citation>
    <scope>NUCLEOTIDE SEQUENCE [LARGE SCALE GENOMIC DNA]</scope>
    <source>
        <strain evidence="13">CGMCC 1.12811</strain>
    </source>
</reference>
<keyword evidence="4 8" id="KW-0812">Transmembrane</keyword>
<accession>A0ABQ1HAC1</accession>
<evidence type="ECO:0000256" key="8">
    <source>
        <dbReference type="PROSITE-ProRule" id="PRU01360"/>
    </source>
</evidence>
<name>A0ABQ1HAC1_9FLAO</name>
<evidence type="ECO:0000259" key="11">
    <source>
        <dbReference type="Pfam" id="PF07715"/>
    </source>
</evidence>
<keyword evidence="6 8" id="KW-0472">Membrane</keyword>
<sequence length="1094" mass="120907">MKLLPKTKPINHWPITNAWKVMKLTSILVVALTFQVSAAVSSQTITFSGKNVPFKKVISVIKNQTNYVFFYDMAILKNVKPISINVVGAPIEKVLEQAVAETPITWIIEGKTISFIPKTERLKESANLFLVQQNVVKGKITDQQGFPLPGATILVKRTNKSTTTDLDGNYTIEASGTDVLSFSYIGYTTKEITVSSQKTINVSLQEDIADLKEVVVVGYGTQKKGDVTSAVASVKAKDFNQGQVKDAGQLIQGKVAGLAITNNSGDPTAVTSIKLRGNNTLSGAYTDPLVLIDGIPGALNTVAPEDIESIDVLKDGSAAAIYGTRGTNGVVLITTRKAKGGEIDDVQYTGYVSTSSIASKLDMLSSQQFRELYPQYDKGSNVDWLDQISRKPITNVHNLSMRGGSSKTNYSANLNYNSQQGIMLKSDNNTFRGRIDINHRMFDDKLLVRFSILGNENKFASTTDAGSFNGGAYWQALRRNPTDPIYNADGTYYQNKDKLDYLNPIALLNEADGNVKTSEIRYNSTLTYNPIKDLTLNALFSYVKENRATGYSETLQHSSATVYGFPGYSSISGLNRMEKQTELTAKYDKTIDKNKFSVLGGYSYIESDIERSNMSNYGFQDDYFGGWHNIGAGSALPLGLATMNSSKNHANLISLFGRLTYAYDDKYLLMASLRHEGASQLYGTNNAWGTFPAVSLGWKITSENFMKNQTLFDEIKLRAGYGVTGSQPANSFLGVALLQYGDFTLVNGQWVRTITPASNPNPDLRWEEKKETNIGVDFSMFGGRLSGSIDAYNRNVDGLLYSYNVPTPPNLYPTIVANGGTMQNRGLEVLVSGIPVKTNDFEWTTTGTYSTNRNELKSLDGAFKTQFDYFDTGNVNFEGMTTSSHRVQVGQPVGNFYGFKVVDVDEEGKWVYLNAANERVNYDDFAQSPTDRRVIGNGLPKWYASWINTFRYKNFDLNMNVRGAFGFQVVNEARMNYEGTQNGYADNRLSSVNDLVFGKALLNNTIAPQFNSYYVEDGDYVKIDNITLGYSFKEMKSSVFKSIRLYSTVMNVLTITGYKGIDPEVNTSGLNPGVDSRSRYPTIRSFTLGVQAQF</sequence>
<comment type="subcellular location">
    <subcellularLocation>
        <location evidence="1 8">Cell outer membrane</location>
        <topology evidence="1 8">Multi-pass membrane protein</topology>
    </subcellularLocation>
</comment>
<organism evidence="12 13">
    <name type="scientific">Flavobacterium palustre</name>
    <dbReference type="NCBI Taxonomy" id="1476463"/>
    <lineage>
        <taxon>Bacteria</taxon>
        <taxon>Pseudomonadati</taxon>
        <taxon>Bacteroidota</taxon>
        <taxon>Flavobacteriia</taxon>
        <taxon>Flavobacteriales</taxon>
        <taxon>Flavobacteriaceae</taxon>
        <taxon>Flavobacterium</taxon>
    </lineage>
</organism>
<proteinExistence type="inferred from homology"/>
<feature type="domain" description="TonB-dependent receptor-like beta-barrel" evidence="10">
    <location>
        <begin position="467"/>
        <end position="1051"/>
    </location>
</feature>
<dbReference type="InterPro" id="IPR008969">
    <property type="entry name" value="CarboxyPept-like_regulatory"/>
</dbReference>
<feature type="domain" description="TonB-dependent receptor plug" evidence="11">
    <location>
        <begin position="224"/>
        <end position="330"/>
    </location>
</feature>
<keyword evidence="3 8" id="KW-1134">Transmembrane beta strand</keyword>
<dbReference type="Pfam" id="PF07715">
    <property type="entry name" value="Plug"/>
    <property type="match status" value="1"/>
</dbReference>
<dbReference type="NCBIfam" id="TIGR04057">
    <property type="entry name" value="SusC_RagA_signa"/>
    <property type="match status" value="1"/>
</dbReference>
<comment type="similarity">
    <text evidence="8 9">Belongs to the TonB-dependent receptor family.</text>
</comment>
<dbReference type="Proteomes" id="UP000658793">
    <property type="component" value="Unassembled WGS sequence"/>
</dbReference>
<dbReference type="SUPFAM" id="SSF49464">
    <property type="entry name" value="Carboxypeptidase regulatory domain-like"/>
    <property type="match status" value="1"/>
</dbReference>
<evidence type="ECO:0000256" key="2">
    <source>
        <dbReference type="ARBA" id="ARBA00022448"/>
    </source>
</evidence>
<gene>
    <name evidence="12" type="ORF">GCM10008015_05830</name>
</gene>
<dbReference type="InterPro" id="IPR039426">
    <property type="entry name" value="TonB-dep_rcpt-like"/>
</dbReference>
<dbReference type="EMBL" id="BMGA01000001">
    <property type="protein sequence ID" value="GGA67904.1"/>
    <property type="molecule type" value="Genomic_DNA"/>
</dbReference>
<dbReference type="InterPro" id="IPR037066">
    <property type="entry name" value="Plug_dom_sf"/>
</dbReference>
<dbReference type="InterPro" id="IPR023997">
    <property type="entry name" value="TonB-dep_OMP_SusC/RagA_CS"/>
</dbReference>
<dbReference type="InterPro" id="IPR023996">
    <property type="entry name" value="TonB-dep_OMP_SusC/RagA"/>
</dbReference>
<dbReference type="RefSeq" id="WP_229732581.1">
    <property type="nucleotide sequence ID" value="NZ_BMGA01000001.1"/>
</dbReference>
<evidence type="ECO:0000256" key="4">
    <source>
        <dbReference type="ARBA" id="ARBA00022692"/>
    </source>
</evidence>
<evidence type="ECO:0000256" key="5">
    <source>
        <dbReference type="ARBA" id="ARBA00023077"/>
    </source>
</evidence>
<evidence type="ECO:0000256" key="1">
    <source>
        <dbReference type="ARBA" id="ARBA00004571"/>
    </source>
</evidence>
<protein>
    <submittedName>
        <fullName evidence="12">SusC/RagA family TonB-linked outer membrane protein</fullName>
    </submittedName>
</protein>
<evidence type="ECO:0000256" key="7">
    <source>
        <dbReference type="ARBA" id="ARBA00023237"/>
    </source>
</evidence>
<dbReference type="InterPro" id="IPR012910">
    <property type="entry name" value="Plug_dom"/>
</dbReference>
<keyword evidence="2 8" id="KW-0813">Transport</keyword>
<dbReference type="InterPro" id="IPR000531">
    <property type="entry name" value="Beta-barrel_TonB"/>
</dbReference>
<dbReference type="Gene3D" id="2.170.130.10">
    <property type="entry name" value="TonB-dependent receptor, plug domain"/>
    <property type="match status" value="1"/>
</dbReference>
<evidence type="ECO:0000256" key="3">
    <source>
        <dbReference type="ARBA" id="ARBA00022452"/>
    </source>
</evidence>
<dbReference type="InterPro" id="IPR036942">
    <property type="entry name" value="Beta-barrel_TonB_sf"/>
</dbReference>